<dbReference type="EMBL" id="JAUSZV010000005">
    <property type="protein sequence ID" value="MDQ0908085.1"/>
    <property type="molecule type" value="Genomic_DNA"/>
</dbReference>
<reference evidence="1" key="1">
    <citation type="submission" date="2023-07" db="EMBL/GenBank/DDBJ databases">
        <title>Comparative genomics of wheat-associated soil bacteria to identify genetic determinants of phenazine resistance.</title>
        <authorList>
            <person name="Mouncey N."/>
        </authorList>
    </citation>
    <scope>NUCLEOTIDE SEQUENCE</scope>
    <source>
        <strain evidence="1">V4I22</strain>
    </source>
</reference>
<dbReference type="Proteomes" id="UP001234216">
    <property type="component" value="Unassembled WGS sequence"/>
</dbReference>
<name>A0AAW8FFL9_9ACTN</name>
<gene>
    <name evidence="1" type="ORF">QFZ22_004070</name>
</gene>
<evidence type="ECO:0000313" key="1">
    <source>
        <dbReference type="EMBL" id="MDQ0908085.1"/>
    </source>
</evidence>
<evidence type="ECO:0000313" key="2">
    <source>
        <dbReference type="Proteomes" id="UP001234216"/>
    </source>
</evidence>
<comment type="caution">
    <text evidence="1">The sequence shown here is derived from an EMBL/GenBank/DDBJ whole genome shotgun (WGS) entry which is preliminary data.</text>
</comment>
<proteinExistence type="predicted"/>
<dbReference type="RefSeq" id="WP_306977131.1">
    <property type="nucleotide sequence ID" value="NZ_JAUSZV010000005.1"/>
</dbReference>
<dbReference type="AlphaFoldDB" id="A0AAW8FFL9"/>
<sequence length="147" mass="17111">MVSRELRSKLQRRREEEQVSTITESLSGLRNFGYVQDDEMPDWVRLKVAEWLRSDSLPDSRIDDEVEGQVNQWIEKFAGDSKIGKRFYCRTGLLFFPWLDCEVAGGGWARVLRQAIGNDLVMVSHDKSLSVAFFQEEYEYLAFYGSQ</sequence>
<organism evidence="1 2">
    <name type="scientific">Streptomyces canus</name>
    <dbReference type="NCBI Taxonomy" id="58343"/>
    <lineage>
        <taxon>Bacteria</taxon>
        <taxon>Bacillati</taxon>
        <taxon>Actinomycetota</taxon>
        <taxon>Actinomycetes</taxon>
        <taxon>Kitasatosporales</taxon>
        <taxon>Streptomycetaceae</taxon>
        <taxon>Streptomyces</taxon>
        <taxon>Streptomyces aurantiacus group</taxon>
    </lineage>
</organism>
<protein>
    <submittedName>
        <fullName evidence="1">Uncharacterized protein</fullName>
    </submittedName>
</protein>
<accession>A0AAW8FFL9</accession>